<proteinExistence type="predicted"/>
<evidence type="ECO:0000313" key="2">
    <source>
        <dbReference type="EMBL" id="SFB06089.1"/>
    </source>
</evidence>
<dbReference type="Gene3D" id="3.20.100.30">
    <property type="entry name" value="VTC, catalytic tunnel domain"/>
    <property type="match status" value="1"/>
</dbReference>
<reference evidence="2 3" key="1">
    <citation type="submission" date="2016-10" db="EMBL/GenBank/DDBJ databases">
        <authorList>
            <person name="de Groot N.N."/>
        </authorList>
    </citation>
    <scope>NUCLEOTIDE SEQUENCE [LARGE SCALE GENOMIC DNA]</scope>
    <source>
        <strain evidence="2 3">DSM 5522</strain>
    </source>
</reference>
<dbReference type="Proteomes" id="UP000198838">
    <property type="component" value="Unassembled WGS sequence"/>
</dbReference>
<protein>
    <submittedName>
        <fullName evidence="2">VTC domain-containing protein</fullName>
    </submittedName>
</protein>
<organism evidence="2 3">
    <name type="scientific">Acetitomaculum ruminis DSM 5522</name>
    <dbReference type="NCBI Taxonomy" id="1120918"/>
    <lineage>
        <taxon>Bacteria</taxon>
        <taxon>Bacillati</taxon>
        <taxon>Bacillota</taxon>
        <taxon>Clostridia</taxon>
        <taxon>Lachnospirales</taxon>
        <taxon>Lachnospiraceae</taxon>
        <taxon>Acetitomaculum</taxon>
    </lineage>
</organism>
<sequence>MADLVFNRYEKKYKISLCQYKALLEDLDKYMVPDKFGKYTVCNLYYDTDNFDLIRNSLEKPVYKEKLRLRSYKTINNTDNVFLEIKKKYKKVVNKRRIVLPYKDACSYLSQGGRPENVSPQILKEIDYFLNRFDKLEAKTFLAYDRLAFAGKEDSKFRVTFDSNIRFRNYDLCLDKGDYGKTILKNEEKLMEIKINQSIPLWFVQLLNEYEIYPTSFSKYGRVYQDYLFYDSFNRYSDKENTLTA</sequence>
<accession>A0A1I0XY79</accession>
<evidence type="ECO:0000313" key="3">
    <source>
        <dbReference type="Proteomes" id="UP000198838"/>
    </source>
</evidence>
<dbReference type="InterPro" id="IPR018966">
    <property type="entry name" value="VTC_domain"/>
</dbReference>
<dbReference type="Pfam" id="PF09359">
    <property type="entry name" value="VTC"/>
    <property type="match status" value="1"/>
</dbReference>
<dbReference type="OrthoDB" id="185578at2"/>
<dbReference type="RefSeq" id="WP_092871982.1">
    <property type="nucleotide sequence ID" value="NZ_FOJY01000008.1"/>
</dbReference>
<gene>
    <name evidence="2" type="ORF">SAMN05216249_10830</name>
</gene>
<dbReference type="EMBL" id="FOJY01000008">
    <property type="protein sequence ID" value="SFB06089.1"/>
    <property type="molecule type" value="Genomic_DNA"/>
</dbReference>
<dbReference type="AlphaFoldDB" id="A0A1I0XY79"/>
<feature type="domain" description="VTC" evidence="1">
    <location>
        <begin position="7"/>
        <end position="222"/>
    </location>
</feature>
<dbReference type="STRING" id="1120918.SAMN05216249_10830"/>
<dbReference type="GO" id="GO:0006799">
    <property type="term" value="P:polyphosphate biosynthetic process"/>
    <property type="evidence" value="ECO:0007669"/>
    <property type="project" value="UniProtKB-ARBA"/>
</dbReference>
<dbReference type="CDD" id="cd07750">
    <property type="entry name" value="PolyPPase_VTC_like"/>
    <property type="match status" value="1"/>
</dbReference>
<keyword evidence="3" id="KW-1185">Reference proteome</keyword>
<name>A0A1I0XY79_9FIRM</name>
<evidence type="ECO:0000259" key="1">
    <source>
        <dbReference type="Pfam" id="PF09359"/>
    </source>
</evidence>
<dbReference type="InterPro" id="IPR042267">
    <property type="entry name" value="VTC_sf"/>
</dbReference>